<evidence type="ECO:0000313" key="1">
    <source>
        <dbReference type="EMBL" id="KAA8902525.1"/>
    </source>
</evidence>
<dbReference type="EMBL" id="SWFS01000466">
    <property type="protein sequence ID" value="KAA8902525.1"/>
    <property type="molecule type" value="Genomic_DNA"/>
</dbReference>
<gene>
    <name evidence="1" type="ORF">TRICI_005886</name>
</gene>
<dbReference type="AlphaFoldDB" id="A0A642UNQ9"/>
<accession>A0A642UNQ9</accession>
<evidence type="ECO:0000313" key="2">
    <source>
        <dbReference type="Proteomes" id="UP000761534"/>
    </source>
</evidence>
<reference evidence="1" key="1">
    <citation type="journal article" date="2019" name="G3 (Bethesda)">
        <title>Genome Assemblies of Two Rare Opportunistic Yeast Pathogens: Diutina rugosa (syn. Candida rugosa) and Trichomonascus ciferrii (syn. Candida ciferrii).</title>
        <authorList>
            <person name="Mixao V."/>
            <person name="Saus E."/>
            <person name="Hansen A.P."/>
            <person name="Lass-Florl C."/>
            <person name="Gabaldon T."/>
        </authorList>
    </citation>
    <scope>NUCLEOTIDE SEQUENCE</scope>
    <source>
        <strain evidence="1">CBS 4856</strain>
    </source>
</reference>
<dbReference type="Proteomes" id="UP000761534">
    <property type="component" value="Unassembled WGS sequence"/>
</dbReference>
<dbReference type="VEuPathDB" id="FungiDB:TRICI_005886"/>
<name>A0A642UNQ9_9ASCO</name>
<sequence length="81" mass="8667">MEFGNLKLGYPDSKAWVVSPENRLAIDACSWDSAIHNMNWSLFTASVLFFLVAEASHLNPGLVSGGHAPRPPGLALEVTGS</sequence>
<organism evidence="1 2">
    <name type="scientific">Trichomonascus ciferrii</name>
    <dbReference type="NCBI Taxonomy" id="44093"/>
    <lineage>
        <taxon>Eukaryota</taxon>
        <taxon>Fungi</taxon>
        <taxon>Dikarya</taxon>
        <taxon>Ascomycota</taxon>
        <taxon>Saccharomycotina</taxon>
        <taxon>Dipodascomycetes</taxon>
        <taxon>Dipodascales</taxon>
        <taxon>Trichomonascaceae</taxon>
        <taxon>Trichomonascus</taxon>
        <taxon>Trichomonascus ciferrii complex</taxon>
    </lineage>
</organism>
<protein>
    <submittedName>
        <fullName evidence="1">Uncharacterized protein</fullName>
    </submittedName>
</protein>
<proteinExistence type="predicted"/>
<keyword evidence="2" id="KW-1185">Reference proteome</keyword>
<comment type="caution">
    <text evidence="1">The sequence shown here is derived from an EMBL/GenBank/DDBJ whole genome shotgun (WGS) entry which is preliminary data.</text>
</comment>